<dbReference type="OrthoDB" id="5135940at2"/>
<protein>
    <recommendedName>
        <fullName evidence="1">Response receiver domain-containing protein</fullName>
    </recommendedName>
</protein>
<organism evidence="2 3">
    <name type="scientific">Celeribacter baekdonensis</name>
    <dbReference type="NCBI Taxonomy" id="875171"/>
    <lineage>
        <taxon>Bacteria</taxon>
        <taxon>Pseudomonadati</taxon>
        <taxon>Pseudomonadota</taxon>
        <taxon>Alphaproteobacteria</taxon>
        <taxon>Rhodobacterales</taxon>
        <taxon>Roseobacteraceae</taxon>
        <taxon>Celeribacter</taxon>
    </lineage>
</organism>
<evidence type="ECO:0000313" key="3">
    <source>
        <dbReference type="Proteomes" id="UP000182284"/>
    </source>
</evidence>
<accession>A0A1G7U6P4</accession>
<dbReference type="Pfam" id="PF19192">
    <property type="entry name" value="Response_reg_2"/>
    <property type="match status" value="1"/>
</dbReference>
<dbReference type="RefSeq" id="WP_074647350.1">
    <property type="nucleotide sequence ID" value="NZ_FNBL01000020.1"/>
</dbReference>
<gene>
    <name evidence="2" type="ORF">SAMN04488117_12033</name>
</gene>
<evidence type="ECO:0000259" key="1">
    <source>
        <dbReference type="Pfam" id="PF19192"/>
    </source>
</evidence>
<feature type="domain" description="Response receiver" evidence="1">
    <location>
        <begin position="14"/>
        <end position="196"/>
    </location>
</feature>
<dbReference type="EMBL" id="FNBL01000020">
    <property type="protein sequence ID" value="SDG43292.1"/>
    <property type="molecule type" value="Genomic_DNA"/>
</dbReference>
<dbReference type="Proteomes" id="UP000182284">
    <property type="component" value="Unassembled WGS sequence"/>
</dbReference>
<evidence type="ECO:0000313" key="2">
    <source>
        <dbReference type="EMBL" id="SDG43292.1"/>
    </source>
</evidence>
<dbReference type="AlphaFoldDB" id="A0A1G7U6P4"/>
<sequence length="556" mass="61273">MNFADDQYNAASSFAYTMIVVDDEPVADPIEAAPTVDVKTPSRRDVVAAKKVDEKPEAQRSHPLDAKGLIKSALDLGLICSVVNPSGDEGSVAKSVAKASLRADIVSLDWHMDHGDDGELASEIIQEILRGDEAIGGRLRLIAIYTGNKDHGAILEKIAERLNAAEEITGNVTKTGDVLTNSSGLRLIWREKSMGNEKLTGAVSETQLPKELLKAFSELSNGLLSNVALATISSMRDTTHHVLSKFSSELDGPFFHHRALLKNSSDSMDYAVSVVMSALKSEVDKSKVTSKYTTVDAIKRRLSQMPQCPENFTLRYSKKDQEKEFKLHVDDVISIMERGFSAWPEPDKKAALGRQQDPQASPMPSKAEFSKNFSTLFCDTIETASFSMRQFSFLTNSQSSELSMVHRKAPPKLGLGSVIFSDAGGYFLCLQATCDTVRGAGLFFFVPLEIVDSDTPDIVVPHGKNGTLINYVGLSVPPKCYTKSQSLDFGVINDAIGHIPICYDEQREIYHVPDANNTDYRWLANLKYKRALRIAQNMSQEISRIGFDEFEPFRKG</sequence>
<name>A0A1G7U6P4_9RHOB</name>
<proteinExistence type="predicted"/>
<reference evidence="2 3" key="1">
    <citation type="submission" date="2016-10" db="EMBL/GenBank/DDBJ databases">
        <authorList>
            <person name="de Groot N.N."/>
        </authorList>
    </citation>
    <scope>NUCLEOTIDE SEQUENCE [LARGE SCALE GENOMIC DNA]</scope>
    <source>
        <strain evidence="2 3">DSM 27375</strain>
    </source>
</reference>
<dbReference type="InterPro" id="IPR043834">
    <property type="entry name" value="REC"/>
</dbReference>